<evidence type="ECO:0000313" key="4">
    <source>
        <dbReference type="EMBL" id="KAJ3589021.1"/>
    </source>
</evidence>
<dbReference type="InterPro" id="IPR000215">
    <property type="entry name" value="Serpin_fam"/>
</dbReference>
<sequence>MGTSNMLSSSDRIGVLEMRLYLPILLLLGVSQRGLCDPSAAPAASEDVPTTDEAKRGVEESVEESAQACGNHQMFNGEAMGPLGGSIERLGLQLLEQLPVGPQQPNVLISPFSLSLALAQLALGARNQTERLLLKGLHGDGIGCYHHTMGGLLRHLSNSSMQVATRIYLRFDVKLSFIENSMDRYRSSPAPLVSVEDVNQWVENATNGKIGNFMESLPRDVVLMLINAVHFKGEWRTRFDPSETSKGLFYVDDQNSVSVDMMHSPKYPLRLLHDTELEATVALFPFKGNKSFLVVQPIQGKGNVSSLLPKLNISELYSRLPAEHNMQVALPKFRLQYRQELQEPLTSLGLGSLFSAPDLSGITEEPLRVSSVRHASQVELSEEGAEASATTAITAMRSVAFFSLNGPFFFALVDDASLAPLFMGLVTNPAPEDTPMLNDEPGDNAAHKGAEPVTDATEPKAADKEQNDDPVAADGDLQNHEARRSAAEGRQHQQFLNGPPGTPESIGGESCDRVKEACPNVSNAIPT</sequence>
<protein>
    <recommendedName>
        <fullName evidence="3">Serpin domain-containing protein</fullName>
    </recommendedName>
</protein>
<evidence type="ECO:0000313" key="5">
    <source>
        <dbReference type="Proteomes" id="UP001148018"/>
    </source>
</evidence>
<dbReference type="Pfam" id="PF00079">
    <property type="entry name" value="Serpin"/>
    <property type="match status" value="1"/>
</dbReference>
<feature type="region of interest" description="Disordered" evidence="2">
    <location>
        <begin position="432"/>
        <end position="511"/>
    </location>
</feature>
<accession>A0A9Q0DK18</accession>
<dbReference type="InterPro" id="IPR023796">
    <property type="entry name" value="Serpin_dom"/>
</dbReference>
<proteinExistence type="inferred from homology"/>
<dbReference type="InterPro" id="IPR036186">
    <property type="entry name" value="Serpin_sf"/>
</dbReference>
<feature type="domain" description="Serpin" evidence="3">
    <location>
        <begin position="92"/>
        <end position="429"/>
    </location>
</feature>
<dbReference type="EMBL" id="JANIIK010000115">
    <property type="protein sequence ID" value="KAJ3589021.1"/>
    <property type="molecule type" value="Genomic_DNA"/>
</dbReference>
<dbReference type="Gene3D" id="3.30.497.10">
    <property type="entry name" value="Antithrombin, subunit I, domain 2"/>
    <property type="match status" value="1"/>
</dbReference>
<feature type="compositionally biased region" description="Basic and acidic residues" evidence="2">
    <location>
        <begin position="457"/>
        <end position="467"/>
    </location>
</feature>
<dbReference type="Gene3D" id="2.30.39.10">
    <property type="entry name" value="Alpha-1-antitrypsin, domain 1"/>
    <property type="match status" value="1"/>
</dbReference>
<gene>
    <name evidence="4" type="ORF">NHX12_009869</name>
</gene>
<comment type="similarity">
    <text evidence="1">Belongs to the serpin family.</text>
</comment>
<evidence type="ECO:0000259" key="3">
    <source>
        <dbReference type="SMART" id="SM00093"/>
    </source>
</evidence>
<feature type="compositionally biased region" description="Basic and acidic residues" evidence="2">
    <location>
        <begin position="477"/>
        <end position="491"/>
    </location>
</feature>
<organism evidence="4 5">
    <name type="scientific">Muraenolepis orangiensis</name>
    <name type="common">Patagonian moray cod</name>
    <dbReference type="NCBI Taxonomy" id="630683"/>
    <lineage>
        <taxon>Eukaryota</taxon>
        <taxon>Metazoa</taxon>
        <taxon>Chordata</taxon>
        <taxon>Craniata</taxon>
        <taxon>Vertebrata</taxon>
        <taxon>Euteleostomi</taxon>
        <taxon>Actinopterygii</taxon>
        <taxon>Neopterygii</taxon>
        <taxon>Teleostei</taxon>
        <taxon>Neoteleostei</taxon>
        <taxon>Acanthomorphata</taxon>
        <taxon>Zeiogadaria</taxon>
        <taxon>Gadariae</taxon>
        <taxon>Gadiformes</taxon>
        <taxon>Muraenolepidoidei</taxon>
        <taxon>Muraenolepididae</taxon>
        <taxon>Muraenolepis</taxon>
    </lineage>
</organism>
<dbReference type="SMART" id="SM00093">
    <property type="entry name" value="SERPIN"/>
    <property type="match status" value="1"/>
</dbReference>
<name>A0A9Q0DK18_9TELE</name>
<dbReference type="GO" id="GO:0005615">
    <property type="term" value="C:extracellular space"/>
    <property type="evidence" value="ECO:0007669"/>
    <property type="project" value="InterPro"/>
</dbReference>
<comment type="caution">
    <text evidence="4">The sequence shown here is derived from an EMBL/GenBank/DDBJ whole genome shotgun (WGS) entry which is preliminary data.</text>
</comment>
<dbReference type="GO" id="GO:0004867">
    <property type="term" value="F:serine-type endopeptidase inhibitor activity"/>
    <property type="evidence" value="ECO:0007669"/>
    <property type="project" value="InterPro"/>
</dbReference>
<keyword evidence="5" id="KW-1185">Reference proteome</keyword>
<evidence type="ECO:0000256" key="2">
    <source>
        <dbReference type="SAM" id="MobiDB-lite"/>
    </source>
</evidence>
<dbReference type="PANTHER" id="PTHR11461">
    <property type="entry name" value="SERINE PROTEASE INHIBITOR, SERPIN"/>
    <property type="match status" value="1"/>
</dbReference>
<dbReference type="OrthoDB" id="9947020at2759"/>
<dbReference type="Proteomes" id="UP001148018">
    <property type="component" value="Unassembled WGS sequence"/>
</dbReference>
<dbReference type="SUPFAM" id="SSF56574">
    <property type="entry name" value="Serpins"/>
    <property type="match status" value="1"/>
</dbReference>
<dbReference type="InterPro" id="IPR042185">
    <property type="entry name" value="Serpin_sf_2"/>
</dbReference>
<dbReference type="AlphaFoldDB" id="A0A9Q0DK18"/>
<reference evidence="4" key="1">
    <citation type="submission" date="2022-07" db="EMBL/GenBank/DDBJ databases">
        <title>Chromosome-level genome of Muraenolepis orangiensis.</title>
        <authorList>
            <person name="Kim J."/>
        </authorList>
    </citation>
    <scope>NUCLEOTIDE SEQUENCE</scope>
    <source>
        <strain evidence="4">KU_S4_2022</strain>
        <tissue evidence="4">Muscle</tissue>
    </source>
</reference>
<feature type="region of interest" description="Disordered" evidence="2">
    <location>
        <begin position="39"/>
        <end position="66"/>
    </location>
</feature>
<dbReference type="InterPro" id="IPR042178">
    <property type="entry name" value="Serpin_sf_1"/>
</dbReference>
<evidence type="ECO:0000256" key="1">
    <source>
        <dbReference type="RuleBase" id="RU000411"/>
    </source>
</evidence>
<dbReference type="PANTHER" id="PTHR11461:SF20">
    <property type="entry name" value="ALPHA-2-ANTIPLASMIN"/>
    <property type="match status" value="1"/>
</dbReference>